<name>A0AAN8ZWS3_HALRR</name>
<feature type="compositionally biased region" description="Low complexity" evidence="1">
    <location>
        <begin position="173"/>
        <end position="188"/>
    </location>
</feature>
<dbReference type="PANTHER" id="PTHR22715">
    <property type="entry name" value="TRANSFORMING GROWTH FACTOR BETA REGULATED GENE 1"/>
    <property type="match status" value="1"/>
</dbReference>
<dbReference type="InterPro" id="IPR003888">
    <property type="entry name" value="FYrich_N"/>
</dbReference>
<feature type="non-terminal residue" evidence="3">
    <location>
        <position position="1"/>
    </location>
</feature>
<sequence>AAETGNNDEALTTCAPLSTSSSVSGTSSSGVTGSSSPASVLQGSGRITVDKVRSRGSSLPPAIAESMARHRAQEQLLYKKKVKHLKKMLKELVYENAALCDQVAEVQMQVVVAAEERSFLLKRLCHHQTTADHHSQLNAKGNSYVPLGNASVENWDGKKPKPIVLKRKPSDATHGTSSSGLSHPGGSSEKNKARRSGSNKPKRLCPPITLDSAGRPIFPITLGPLTIHSLGEIVSERDAYHTEQCIFPVGFCSSRMYASLRDPLRSVLYTCKILDGGPIPRYTEYLYTTTEQPTY</sequence>
<feature type="region of interest" description="Disordered" evidence="1">
    <location>
        <begin position="1"/>
        <end position="58"/>
    </location>
</feature>
<evidence type="ECO:0000313" key="3">
    <source>
        <dbReference type="EMBL" id="KAK7071616.1"/>
    </source>
</evidence>
<dbReference type="SMART" id="SM00541">
    <property type="entry name" value="FYRN"/>
    <property type="match status" value="1"/>
</dbReference>
<dbReference type="GO" id="GO:0005634">
    <property type="term" value="C:nucleus"/>
    <property type="evidence" value="ECO:0007669"/>
    <property type="project" value="InterPro"/>
</dbReference>
<accession>A0AAN8ZWS3</accession>
<protein>
    <submittedName>
        <fullName evidence="3">Transforming growth factor beta regulator 1</fullName>
    </submittedName>
</protein>
<evidence type="ECO:0000256" key="1">
    <source>
        <dbReference type="SAM" id="MobiDB-lite"/>
    </source>
</evidence>
<evidence type="ECO:0000259" key="2">
    <source>
        <dbReference type="Pfam" id="PF24237"/>
    </source>
</evidence>
<evidence type="ECO:0000313" key="4">
    <source>
        <dbReference type="Proteomes" id="UP001381693"/>
    </source>
</evidence>
<keyword evidence="4" id="KW-1185">Reference proteome</keyword>
<dbReference type="InterPro" id="IPR056515">
    <property type="entry name" value="INO80E_N"/>
</dbReference>
<dbReference type="PROSITE" id="PS51542">
    <property type="entry name" value="FYRN"/>
    <property type="match status" value="1"/>
</dbReference>
<comment type="caution">
    <text evidence="3">The sequence shown here is derived from an EMBL/GenBank/DDBJ whole genome shotgun (WGS) entry which is preliminary data.</text>
</comment>
<gene>
    <name evidence="3" type="primary">TBRG1_1</name>
    <name evidence="3" type="ORF">SK128_028348</name>
</gene>
<dbReference type="Pfam" id="PF05964">
    <property type="entry name" value="FYRN"/>
    <property type="match status" value="1"/>
</dbReference>
<dbReference type="AlphaFoldDB" id="A0AAN8ZWS3"/>
<dbReference type="PANTHER" id="PTHR22715:SF0">
    <property type="entry name" value="TRANSFORMING GROWTH FACTOR BETA REGULATOR 1"/>
    <property type="match status" value="1"/>
</dbReference>
<dbReference type="GO" id="GO:0051726">
    <property type="term" value="P:regulation of cell cycle"/>
    <property type="evidence" value="ECO:0007669"/>
    <property type="project" value="TreeGrafter"/>
</dbReference>
<feature type="region of interest" description="Disordered" evidence="1">
    <location>
        <begin position="151"/>
        <end position="206"/>
    </location>
</feature>
<dbReference type="Gene3D" id="3.30.160.360">
    <property type="match status" value="1"/>
</dbReference>
<dbReference type="Proteomes" id="UP001381693">
    <property type="component" value="Unassembled WGS sequence"/>
</dbReference>
<feature type="domain" description="INO80 complex subunit E N-terminal" evidence="2">
    <location>
        <begin position="78"/>
        <end position="124"/>
    </location>
</feature>
<dbReference type="EMBL" id="JAXCGZ010014169">
    <property type="protein sequence ID" value="KAK7071616.1"/>
    <property type="molecule type" value="Genomic_DNA"/>
</dbReference>
<dbReference type="InterPro" id="IPR040092">
    <property type="entry name" value="TBRG1"/>
</dbReference>
<feature type="compositionally biased region" description="Low complexity" evidence="1">
    <location>
        <begin position="18"/>
        <end position="36"/>
    </location>
</feature>
<feature type="compositionally biased region" description="Polar residues" evidence="1">
    <location>
        <begin position="1"/>
        <end position="10"/>
    </location>
</feature>
<organism evidence="3 4">
    <name type="scientific">Halocaridina rubra</name>
    <name type="common">Hawaiian red shrimp</name>
    <dbReference type="NCBI Taxonomy" id="373956"/>
    <lineage>
        <taxon>Eukaryota</taxon>
        <taxon>Metazoa</taxon>
        <taxon>Ecdysozoa</taxon>
        <taxon>Arthropoda</taxon>
        <taxon>Crustacea</taxon>
        <taxon>Multicrustacea</taxon>
        <taxon>Malacostraca</taxon>
        <taxon>Eumalacostraca</taxon>
        <taxon>Eucarida</taxon>
        <taxon>Decapoda</taxon>
        <taxon>Pleocyemata</taxon>
        <taxon>Caridea</taxon>
        <taxon>Atyoidea</taxon>
        <taxon>Atyidae</taxon>
        <taxon>Halocaridina</taxon>
    </lineage>
</organism>
<proteinExistence type="predicted"/>
<reference evidence="3 4" key="1">
    <citation type="submission" date="2023-11" db="EMBL/GenBank/DDBJ databases">
        <title>Halocaridina rubra genome assembly.</title>
        <authorList>
            <person name="Smith C."/>
        </authorList>
    </citation>
    <scope>NUCLEOTIDE SEQUENCE [LARGE SCALE GENOMIC DNA]</scope>
    <source>
        <strain evidence="3">EP-1</strain>
        <tissue evidence="3">Whole</tissue>
    </source>
</reference>
<feature type="compositionally biased region" description="Basic residues" evidence="1">
    <location>
        <begin position="192"/>
        <end position="203"/>
    </location>
</feature>
<dbReference type="Pfam" id="PF24237">
    <property type="entry name" value="INO80E"/>
    <property type="match status" value="1"/>
</dbReference>